<dbReference type="Gene3D" id="3.30.1520.10">
    <property type="entry name" value="Phox-like domain"/>
    <property type="match status" value="1"/>
</dbReference>
<dbReference type="Proteomes" id="UP000681722">
    <property type="component" value="Unassembled WGS sequence"/>
</dbReference>
<comment type="similarity">
    <text evidence="1">Belongs to the sorting nexin family.</text>
</comment>
<dbReference type="InterPro" id="IPR036305">
    <property type="entry name" value="RGS_sf"/>
</dbReference>
<keyword evidence="6" id="KW-1185">Reference proteome</keyword>
<dbReference type="SMART" id="SM00313">
    <property type="entry name" value="PXA"/>
    <property type="match status" value="1"/>
</dbReference>
<proteinExistence type="inferred from homology"/>
<sequence length="911" mass="105766">MEYRSVYGVILAINQSKQYQPVNDLDRQGRVINSILKDLQNKQTDEETVKNLQKPVSSSSSLNTVDLDKSIDELCDLLINDLILSWYKHVSYQQTIFTKAFKQEIHKIVNELKIRCRVIDWVAVLSNDFIVLLTEHFQKVKQASLNPNIVFQLHSFLVTEESENECLRSLCESVLLLLLPNYYALTSASRHLLREVLVFNVVRPTFDKLCEPDYLNEQLLSFLQKSDEYKDQKERKFNLASNYENFMKLIQTCDQLDKLEELWESIVTEIMQATAIKNLLKEGVISKDSPQKHGTKGELLMSRDLTKYLNQLRIAKSVCERRITANGGRSYLLLDSTTSENVSNRKVLSLNIILSCQTGRFHFQQFLETLGTHALIKFWYDVWKLRSAMISERHRVASNIYKTYILQFGSAVRDEIDNATVNEMKIYLIGEKVEPDAFYLAQTIIYNVLQKDYYGSFIVSEYYSKFCKLFDSNDIKDFDLNDPSLINNTVNISPNDLSSTLSSPNSETMVQSTTPDVDSPIINAESVPKRLQDLRVHLATKVYACEAAKEVATFDTKTVKKLEQDIHGIQMRISTLESLIENVDLWWDHLGHWKAKVLSDVIENGSSCLAVLIRTDVQWSSGWVVTRTIHAWQEFYLRLKQLKSSLPTIDLFRTRTRKFSIINDSITYKKLTEQLQDFLQEILKDEHMSSYELVYQFLNPSIVDNDQQAYNNSLKGGVLSQIFRNKTHVDTDDQDYSEIDSVRFLEGRADSIAKPLYQLINEIFEVKGMLKLVRITLVQFIRSTFGSTINRQTRRLIFGLFQENRLVSYVTMLRDTFWPNGSTLSIITKETRTDDEKLERRHQAKRKLLTSIPETFSLLIGYENTRGGVERLFELFQDGRLNKHFFYNILLMIIGELFPEIRLKERLQNDD</sequence>
<evidence type="ECO:0008006" key="7">
    <source>
        <dbReference type="Google" id="ProtNLM"/>
    </source>
</evidence>
<feature type="domain" description="PXA" evidence="3">
    <location>
        <begin position="64"/>
        <end position="227"/>
    </location>
</feature>
<dbReference type="Gene3D" id="1.10.167.10">
    <property type="entry name" value="Regulator of G-protein Signalling 4, domain 2"/>
    <property type="match status" value="1"/>
</dbReference>
<dbReference type="OrthoDB" id="120967at2759"/>
<dbReference type="InterPro" id="IPR044926">
    <property type="entry name" value="RGS_subdomain_2"/>
</dbReference>
<comment type="caution">
    <text evidence="4">The sequence shown here is derived from an EMBL/GenBank/DDBJ whole genome shotgun (WGS) entry which is preliminary data.</text>
</comment>
<dbReference type="SMART" id="SM00315">
    <property type="entry name" value="RGS"/>
    <property type="match status" value="1"/>
</dbReference>
<dbReference type="GO" id="GO:0035091">
    <property type="term" value="F:phosphatidylinositol binding"/>
    <property type="evidence" value="ECO:0007669"/>
    <property type="project" value="InterPro"/>
</dbReference>
<evidence type="ECO:0000313" key="4">
    <source>
        <dbReference type="EMBL" id="CAF0870710.1"/>
    </source>
</evidence>
<dbReference type="InterPro" id="IPR016137">
    <property type="entry name" value="RGS"/>
</dbReference>
<dbReference type="InterPro" id="IPR003114">
    <property type="entry name" value="Phox_assoc"/>
</dbReference>
<dbReference type="PANTHER" id="PTHR22775">
    <property type="entry name" value="SORTING NEXIN"/>
    <property type="match status" value="1"/>
</dbReference>
<dbReference type="InterPro" id="IPR036871">
    <property type="entry name" value="PX_dom_sf"/>
</dbReference>
<dbReference type="EMBL" id="CAJNOQ010001134">
    <property type="protein sequence ID" value="CAF0870710.1"/>
    <property type="molecule type" value="Genomic_DNA"/>
</dbReference>
<evidence type="ECO:0000256" key="1">
    <source>
        <dbReference type="ARBA" id="ARBA00010883"/>
    </source>
</evidence>
<name>A0A813XF82_9BILA</name>
<dbReference type="Pfam" id="PF00615">
    <property type="entry name" value="RGS"/>
    <property type="match status" value="1"/>
</dbReference>
<dbReference type="Pfam" id="PF02194">
    <property type="entry name" value="PXA"/>
    <property type="match status" value="1"/>
</dbReference>
<accession>A0A813XF82</accession>
<dbReference type="EMBL" id="CAJOBC010001134">
    <property type="protein sequence ID" value="CAF3658022.1"/>
    <property type="molecule type" value="Genomic_DNA"/>
</dbReference>
<evidence type="ECO:0000313" key="5">
    <source>
        <dbReference type="EMBL" id="CAF3658022.1"/>
    </source>
</evidence>
<gene>
    <name evidence="4" type="ORF">GPM918_LOCUS7083</name>
    <name evidence="5" type="ORF">SRO942_LOCUS7083</name>
</gene>
<dbReference type="Pfam" id="PF08628">
    <property type="entry name" value="Nexin_C"/>
    <property type="match status" value="1"/>
</dbReference>
<dbReference type="InterPro" id="IPR013937">
    <property type="entry name" value="Sorting_nexin_C"/>
</dbReference>
<dbReference type="SUPFAM" id="SSF48097">
    <property type="entry name" value="Regulator of G-protein signaling, RGS"/>
    <property type="match status" value="1"/>
</dbReference>
<protein>
    <recommendedName>
        <fullName evidence="7">Sorting nexin-25</fullName>
    </recommendedName>
</protein>
<evidence type="ECO:0000313" key="6">
    <source>
        <dbReference type="Proteomes" id="UP000663829"/>
    </source>
</evidence>
<dbReference type="PANTHER" id="PTHR22775:SF48">
    <property type="entry name" value="SORTING NEXIN-25"/>
    <property type="match status" value="1"/>
</dbReference>
<evidence type="ECO:0000259" key="2">
    <source>
        <dbReference type="PROSITE" id="PS50132"/>
    </source>
</evidence>
<evidence type="ECO:0000259" key="3">
    <source>
        <dbReference type="PROSITE" id="PS51207"/>
    </source>
</evidence>
<dbReference type="PROSITE" id="PS51207">
    <property type="entry name" value="PXA"/>
    <property type="match status" value="1"/>
</dbReference>
<dbReference type="PROSITE" id="PS50132">
    <property type="entry name" value="RGS"/>
    <property type="match status" value="1"/>
</dbReference>
<organism evidence="4 6">
    <name type="scientific">Didymodactylos carnosus</name>
    <dbReference type="NCBI Taxonomy" id="1234261"/>
    <lineage>
        <taxon>Eukaryota</taxon>
        <taxon>Metazoa</taxon>
        <taxon>Spiralia</taxon>
        <taxon>Gnathifera</taxon>
        <taxon>Rotifera</taxon>
        <taxon>Eurotatoria</taxon>
        <taxon>Bdelloidea</taxon>
        <taxon>Philodinida</taxon>
        <taxon>Philodinidae</taxon>
        <taxon>Didymodactylos</taxon>
    </lineage>
</organism>
<feature type="domain" description="RGS" evidence="2">
    <location>
        <begin position="349"/>
        <end position="467"/>
    </location>
</feature>
<dbReference type="Proteomes" id="UP000663829">
    <property type="component" value="Unassembled WGS sequence"/>
</dbReference>
<dbReference type="AlphaFoldDB" id="A0A813XF82"/>
<reference evidence="4" key="1">
    <citation type="submission" date="2021-02" db="EMBL/GenBank/DDBJ databases">
        <authorList>
            <person name="Nowell W R."/>
        </authorList>
    </citation>
    <scope>NUCLEOTIDE SEQUENCE</scope>
</reference>